<proteinExistence type="predicted"/>
<evidence type="ECO:0000313" key="2">
    <source>
        <dbReference type="Proteomes" id="UP000318733"/>
    </source>
</evidence>
<name>A0A556MXA1_9SPHI</name>
<reference evidence="1 2" key="1">
    <citation type="submission" date="2019-07" db="EMBL/GenBank/DDBJ databases">
        <authorList>
            <person name="Huq M.A."/>
        </authorList>
    </citation>
    <scope>NUCLEOTIDE SEQUENCE [LARGE SCALE GENOMIC DNA]</scope>
    <source>
        <strain evidence="1 2">MAH-19</strain>
    </source>
</reference>
<dbReference type="OrthoDB" id="773232at2"/>
<gene>
    <name evidence="1" type="ORF">FO440_10405</name>
</gene>
<organism evidence="1 2">
    <name type="scientific">Mucilaginibacter corticis</name>
    <dbReference type="NCBI Taxonomy" id="2597670"/>
    <lineage>
        <taxon>Bacteria</taxon>
        <taxon>Pseudomonadati</taxon>
        <taxon>Bacteroidota</taxon>
        <taxon>Sphingobacteriia</taxon>
        <taxon>Sphingobacteriales</taxon>
        <taxon>Sphingobacteriaceae</taxon>
        <taxon>Mucilaginibacter</taxon>
    </lineage>
</organism>
<evidence type="ECO:0008006" key="3">
    <source>
        <dbReference type="Google" id="ProtNLM"/>
    </source>
</evidence>
<dbReference type="RefSeq" id="WP_144248121.1">
    <property type="nucleotide sequence ID" value="NZ_VLPK01000001.1"/>
</dbReference>
<evidence type="ECO:0000313" key="1">
    <source>
        <dbReference type="EMBL" id="TSJ44560.1"/>
    </source>
</evidence>
<accession>A0A556MXA1</accession>
<keyword evidence="2" id="KW-1185">Reference proteome</keyword>
<dbReference type="Proteomes" id="UP000318733">
    <property type="component" value="Unassembled WGS sequence"/>
</dbReference>
<dbReference type="AlphaFoldDB" id="A0A556MXA1"/>
<sequence length="79" mass="9252">MKNLLKLHEAIVLALISKENRTASFEEIEKFITDRNLFPERKGNITLAKQVMLRSTKSKGRYLHLFEPVSDNLIRLRNL</sequence>
<protein>
    <recommendedName>
        <fullName evidence="3">HTH HARE-type domain-containing protein</fullName>
    </recommendedName>
</protein>
<comment type="caution">
    <text evidence="1">The sequence shown here is derived from an EMBL/GenBank/DDBJ whole genome shotgun (WGS) entry which is preliminary data.</text>
</comment>
<dbReference type="EMBL" id="VLPK01000001">
    <property type="protein sequence ID" value="TSJ44560.1"/>
    <property type="molecule type" value="Genomic_DNA"/>
</dbReference>